<organism evidence="5 6">
    <name type="scientific">Gymnopilus dilepis</name>
    <dbReference type="NCBI Taxonomy" id="231916"/>
    <lineage>
        <taxon>Eukaryota</taxon>
        <taxon>Fungi</taxon>
        <taxon>Dikarya</taxon>
        <taxon>Basidiomycota</taxon>
        <taxon>Agaricomycotina</taxon>
        <taxon>Agaricomycetes</taxon>
        <taxon>Agaricomycetidae</taxon>
        <taxon>Agaricales</taxon>
        <taxon>Agaricineae</taxon>
        <taxon>Hymenogastraceae</taxon>
        <taxon>Gymnopilus</taxon>
    </lineage>
</organism>
<dbReference type="Pfam" id="PF00561">
    <property type="entry name" value="Abhydrolase_1"/>
    <property type="match status" value="1"/>
</dbReference>
<evidence type="ECO:0000313" key="6">
    <source>
        <dbReference type="Proteomes" id="UP000284706"/>
    </source>
</evidence>
<dbReference type="PANTHER" id="PTHR43248:SF25">
    <property type="entry name" value="AB HYDROLASE-1 DOMAIN-CONTAINING PROTEIN-RELATED"/>
    <property type="match status" value="1"/>
</dbReference>
<reference evidence="5 6" key="1">
    <citation type="journal article" date="2018" name="Evol. Lett.">
        <title>Horizontal gene cluster transfer increased hallucinogenic mushroom diversity.</title>
        <authorList>
            <person name="Reynolds H.T."/>
            <person name="Vijayakumar V."/>
            <person name="Gluck-Thaler E."/>
            <person name="Korotkin H.B."/>
            <person name="Matheny P.B."/>
            <person name="Slot J.C."/>
        </authorList>
    </citation>
    <scope>NUCLEOTIDE SEQUENCE [LARGE SCALE GENOMIC DNA]</scope>
    <source>
        <strain evidence="5 6">SRW20</strain>
    </source>
</reference>
<dbReference type="OrthoDB" id="425534at2759"/>
<comment type="similarity">
    <text evidence="1">Belongs to the peptidase S33 family.</text>
</comment>
<sequence>MPLSRRVPRLAAIFFVTLCGLLVYHQHWIYVDTLWNNTGATIVPFSWELLPPSRSLDWQRCYPGRECARLIVPLNYSDPMGREAIIAIIRKPSTLSKDEVYGGPILFNPGGPGGSGVDLIRGGTGDLLSTIVGPRFDVVSFDPRGVGRSTPSASFFTTDVERALWYQGVKGLGTVNTSDEGIARTWAQSRVVGMLAAESDDGYLRHINTDNTARDMLSIVEASGREKIQYWGFSYGSILGATFAAMFPDKVDRLVIDGVVDSENYYGAFLDNNLRDTDAVMESFFTGCVEAGPHRCDFWSSTTEEIKKNITTLYSSVRSKPLPVRSASNYGVVDYSALRGAIFSALYSPNASFQRLAKGLADLAAGDGRIILDMHRSPPYRCSCNTPEPQYTHIREALAAVACNDSNDIPEDLEYSEEYFKAFSNISNWAELWAGVRLSCVGWPKYPKNHFQGPFKAKTSYPILLVGNTADPVTPLWAAKKMSHGFKDSVVLTQDSAGHCSIAAPSLCTQKYIRQYFTDGSLPKPGTVCDAIEDTFPGSPAEGPRQAVFLSSLSKDDREIFNAISELSKASAVGLPFLGINRRSEYDTEVNCFR</sequence>
<protein>
    <recommendedName>
        <fullName evidence="7">AB hydrolase-1 domain-containing protein</fullName>
    </recommendedName>
</protein>
<dbReference type="SUPFAM" id="SSF53474">
    <property type="entry name" value="alpha/beta-Hydrolases"/>
    <property type="match status" value="1"/>
</dbReference>
<dbReference type="InParanoid" id="A0A409YP12"/>
<dbReference type="EMBL" id="NHYE01000569">
    <property type="protein sequence ID" value="PPR04801.1"/>
    <property type="molecule type" value="Genomic_DNA"/>
</dbReference>
<dbReference type="Pfam" id="PF08386">
    <property type="entry name" value="Abhydrolase_4"/>
    <property type="match status" value="1"/>
</dbReference>
<gene>
    <name evidence="5" type="ORF">CVT26_012974</name>
</gene>
<evidence type="ECO:0008006" key="7">
    <source>
        <dbReference type="Google" id="ProtNLM"/>
    </source>
</evidence>
<evidence type="ECO:0000313" key="5">
    <source>
        <dbReference type="EMBL" id="PPR04801.1"/>
    </source>
</evidence>
<dbReference type="InterPro" id="IPR013595">
    <property type="entry name" value="Pept_S33_TAP-like_C"/>
</dbReference>
<keyword evidence="2" id="KW-0378">Hydrolase</keyword>
<evidence type="ECO:0000259" key="4">
    <source>
        <dbReference type="Pfam" id="PF08386"/>
    </source>
</evidence>
<evidence type="ECO:0000259" key="3">
    <source>
        <dbReference type="Pfam" id="PF00561"/>
    </source>
</evidence>
<dbReference type="InterPro" id="IPR000073">
    <property type="entry name" value="AB_hydrolase_1"/>
</dbReference>
<dbReference type="InterPro" id="IPR051601">
    <property type="entry name" value="Serine_prot/Carboxylest_S33"/>
</dbReference>
<comment type="caution">
    <text evidence="5">The sequence shown here is derived from an EMBL/GenBank/DDBJ whole genome shotgun (WGS) entry which is preliminary data.</text>
</comment>
<dbReference type="InterPro" id="IPR029058">
    <property type="entry name" value="AB_hydrolase_fold"/>
</dbReference>
<feature type="domain" description="Peptidase S33 tripeptidyl aminopeptidase-like C-terminal" evidence="4">
    <location>
        <begin position="429"/>
        <end position="529"/>
    </location>
</feature>
<dbReference type="AlphaFoldDB" id="A0A409YP12"/>
<dbReference type="PANTHER" id="PTHR43248">
    <property type="entry name" value="2-SUCCINYL-6-HYDROXY-2,4-CYCLOHEXADIENE-1-CARBOXYLATE SYNTHASE"/>
    <property type="match status" value="1"/>
</dbReference>
<name>A0A409YP12_9AGAR</name>
<accession>A0A409YP12</accession>
<dbReference type="Gene3D" id="3.40.50.1820">
    <property type="entry name" value="alpha/beta hydrolase"/>
    <property type="match status" value="1"/>
</dbReference>
<proteinExistence type="inferred from homology"/>
<keyword evidence="6" id="KW-1185">Reference proteome</keyword>
<dbReference type="GO" id="GO:0016787">
    <property type="term" value="F:hydrolase activity"/>
    <property type="evidence" value="ECO:0007669"/>
    <property type="project" value="UniProtKB-KW"/>
</dbReference>
<dbReference type="Proteomes" id="UP000284706">
    <property type="component" value="Unassembled WGS sequence"/>
</dbReference>
<evidence type="ECO:0000256" key="1">
    <source>
        <dbReference type="ARBA" id="ARBA00010088"/>
    </source>
</evidence>
<evidence type="ECO:0000256" key="2">
    <source>
        <dbReference type="ARBA" id="ARBA00022801"/>
    </source>
</evidence>
<feature type="domain" description="AB hydrolase-1" evidence="3">
    <location>
        <begin position="104"/>
        <end position="291"/>
    </location>
</feature>
<dbReference type="STRING" id="231916.A0A409YP12"/>